<sequence length="314" mass="33974">MKRSRALMLGAAALIGIPVLVFGIYIAVNFVLPSIFTTPSVTGVPTARSNNLDALRTQQAERNLTATAARNNSYQYGVRAVAFGADSERPLTAQELYVSCTVARSATATPVNAPTATPTPTATPEPTPMAAGESNFVFLSIVGEESEACYQVGEILNGNFVLAVGVSKEIAGEVAIDLGNLANSQLSEEINVNLAQIRSDQRNRDNWMISERGFNFNRFPIAKFTDAELIGLPERAYREGETLTFQIKGNLQVRETVRETTFTAMGRYENGVLVVTALADMKLTELGLTPPNLGFVRVNDDVRIVLNLVARAIE</sequence>
<keyword evidence="2" id="KW-1133">Transmembrane helix</keyword>
<dbReference type="AlphaFoldDB" id="A0A2M8P2K6"/>
<comment type="similarity">
    <text evidence="1">Belongs to the UPF0312 family.</text>
</comment>
<reference evidence="4 5" key="1">
    <citation type="submission" date="2017-11" db="EMBL/GenBank/DDBJ databases">
        <title>Evolution of Phototrophy in the Chloroflexi Phylum Driven by Horizontal Gene Transfer.</title>
        <authorList>
            <person name="Ward L.M."/>
            <person name="Hemp J."/>
            <person name="Shih P.M."/>
            <person name="Mcglynn S.E."/>
            <person name="Fischer W."/>
        </authorList>
    </citation>
    <scope>NUCLEOTIDE SEQUENCE [LARGE SCALE GENOMIC DNA]</scope>
    <source>
        <strain evidence="4">CP2_2F</strain>
    </source>
</reference>
<name>A0A2M8P2K6_9CHLR</name>
<evidence type="ECO:0000256" key="1">
    <source>
        <dbReference type="ARBA" id="ARBA00008812"/>
    </source>
</evidence>
<dbReference type="Pfam" id="PF04264">
    <property type="entry name" value="YceI"/>
    <property type="match status" value="1"/>
</dbReference>
<dbReference type="SUPFAM" id="SSF101874">
    <property type="entry name" value="YceI-like"/>
    <property type="match status" value="1"/>
</dbReference>
<keyword evidence="2" id="KW-0472">Membrane</keyword>
<accession>A0A2M8P2K6</accession>
<comment type="caution">
    <text evidence="4">The sequence shown here is derived from an EMBL/GenBank/DDBJ whole genome shotgun (WGS) entry which is preliminary data.</text>
</comment>
<dbReference type="Gene3D" id="2.40.128.110">
    <property type="entry name" value="Lipid/polyisoprenoid-binding, YceI-like"/>
    <property type="match status" value="1"/>
</dbReference>
<dbReference type="Proteomes" id="UP000228921">
    <property type="component" value="Unassembled WGS sequence"/>
</dbReference>
<feature type="transmembrane region" description="Helical" evidence="2">
    <location>
        <begin position="7"/>
        <end position="32"/>
    </location>
</feature>
<dbReference type="InterPro" id="IPR036761">
    <property type="entry name" value="TTHA0802/YceI-like_sf"/>
</dbReference>
<proteinExistence type="inferred from homology"/>
<protein>
    <recommendedName>
        <fullName evidence="3">Lipid/polyisoprenoid-binding YceI-like domain-containing protein</fullName>
    </recommendedName>
</protein>
<gene>
    <name evidence="4" type="ORF">CUN51_02190</name>
</gene>
<dbReference type="InterPro" id="IPR007372">
    <property type="entry name" value="Lipid/polyisoprenoid-bd_YceI"/>
</dbReference>
<feature type="domain" description="Lipid/polyisoprenoid-binding YceI-like" evidence="3">
    <location>
        <begin position="165"/>
        <end position="310"/>
    </location>
</feature>
<evidence type="ECO:0000259" key="3">
    <source>
        <dbReference type="Pfam" id="PF04264"/>
    </source>
</evidence>
<dbReference type="PANTHER" id="PTHR34406:SF1">
    <property type="entry name" value="PROTEIN YCEI"/>
    <property type="match status" value="1"/>
</dbReference>
<evidence type="ECO:0000313" key="5">
    <source>
        <dbReference type="Proteomes" id="UP000228921"/>
    </source>
</evidence>
<dbReference type="EMBL" id="PGTK01000002">
    <property type="protein sequence ID" value="PJF31772.1"/>
    <property type="molecule type" value="Genomic_DNA"/>
</dbReference>
<dbReference type="PANTHER" id="PTHR34406">
    <property type="entry name" value="PROTEIN YCEI"/>
    <property type="match status" value="1"/>
</dbReference>
<evidence type="ECO:0000256" key="2">
    <source>
        <dbReference type="SAM" id="Phobius"/>
    </source>
</evidence>
<organism evidence="4 5">
    <name type="scientific">Candidatus Thermofonsia Clade 1 bacterium</name>
    <dbReference type="NCBI Taxonomy" id="2364210"/>
    <lineage>
        <taxon>Bacteria</taxon>
        <taxon>Bacillati</taxon>
        <taxon>Chloroflexota</taxon>
        <taxon>Candidatus Thermofontia</taxon>
        <taxon>Candidatus Thermofonsia Clade 1</taxon>
    </lineage>
</organism>
<evidence type="ECO:0000313" key="4">
    <source>
        <dbReference type="EMBL" id="PJF31772.1"/>
    </source>
</evidence>
<keyword evidence="2" id="KW-0812">Transmembrane</keyword>